<dbReference type="RefSeq" id="WP_246352545.1">
    <property type="nucleotide sequence ID" value="NZ_JACIJF010000020.1"/>
</dbReference>
<evidence type="ECO:0000313" key="2">
    <source>
        <dbReference type="EMBL" id="MBB5712612.1"/>
    </source>
</evidence>
<proteinExistence type="predicted"/>
<evidence type="ECO:0000256" key="1">
    <source>
        <dbReference type="SAM" id="SignalP"/>
    </source>
</evidence>
<accession>A0A840YSH0</accession>
<protein>
    <submittedName>
        <fullName evidence="2">Uncharacterized protein</fullName>
    </submittedName>
</protein>
<keyword evidence="3" id="KW-1185">Reference proteome</keyword>
<sequence>MTNMRNFKFIGAAVALALVPATAFAAADCCAAKECCKDGADCCKEGGKKDCCDDMKKGGDHAGHDMSGMPKK</sequence>
<dbReference type="AlphaFoldDB" id="A0A840YSH0"/>
<gene>
    <name evidence="2" type="ORF">FHT02_003872</name>
</gene>
<dbReference type="Proteomes" id="UP000527143">
    <property type="component" value="Unassembled WGS sequence"/>
</dbReference>
<reference evidence="2 3" key="1">
    <citation type="submission" date="2020-08" db="EMBL/GenBank/DDBJ databases">
        <title>Genomic Encyclopedia of Type Strains, Phase IV (KMG-IV): sequencing the most valuable type-strain genomes for metagenomic binning, comparative biology and taxonomic classification.</title>
        <authorList>
            <person name="Goeker M."/>
        </authorList>
    </citation>
    <scope>NUCLEOTIDE SEQUENCE [LARGE SCALE GENOMIC DNA]</scope>
    <source>
        <strain evidence="2 3">DSM 26736</strain>
    </source>
</reference>
<comment type="caution">
    <text evidence="2">The sequence shown here is derived from an EMBL/GenBank/DDBJ whole genome shotgun (WGS) entry which is preliminary data.</text>
</comment>
<evidence type="ECO:0000313" key="3">
    <source>
        <dbReference type="Proteomes" id="UP000527143"/>
    </source>
</evidence>
<feature type="chain" id="PRO_5032753489" evidence="1">
    <location>
        <begin position="26"/>
        <end position="72"/>
    </location>
</feature>
<organism evidence="2 3">
    <name type="scientific">Sphingomonas xinjiangensis</name>
    <dbReference type="NCBI Taxonomy" id="643568"/>
    <lineage>
        <taxon>Bacteria</taxon>
        <taxon>Pseudomonadati</taxon>
        <taxon>Pseudomonadota</taxon>
        <taxon>Alphaproteobacteria</taxon>
        <taxon>Sphingomonadales</taxon>
        <taxon>Sphingomonadaceae</taxon>
        <taxon>Sphingomonas</taxon>
    </lineage>
</organism>
<dbReference type="EMBL" id="JACIJF010000020">
    <property type="protein sequence ID" value="MBB5712612.1"/>
    <property type="molecule type" value="Genomic_DNA"/>
</dbReference>
<keyword evidence="1" id="KW-0732">Signal</keyword>
<name>A0A840YSH0_9SPHN</name>
<feature type="signal peptide" evidence="1">
    <location>
        <begin position="1"/>
        <end position="25"/>
    </location>
</feature>